<gene>
    <name evidence="2" type="ORF">H7J73_25400</name>
</gene>
<dbReference type="InterPro" id="IPR002645">
    <property type="entry name" value="STAS_dom"/>
</dbReference>
<name>A0ABT3CJE2_9MYCO</name>
<evidence type="ECO:0000313" key="3">
    <source>
        <dbReference type="Proteomes" id="UP001526201"/>
    </source>
</evidence>
<proteinExistence type="predicted"/>
<dbReference type="SUPFAM" id="SSF52091">
    <property type="entry name" value="SpoIIaa-like"/>
    <property type="match status" value="1"/>
</dbReference>
<reference evidence="2 3" key="1">
    <citation type="journal article" date="2022" name="BMC Genomics">
        <title>Comparative genome analysis of mycobacteria focusing on tRNA and non-coding RNA.</title>
        <authorList>
            <person name="Behra P.R.K."/>
            <person name="Pettersson B.M.F."/>
            <person name="Ramesh M."/>
            <person name="Das S."/>
            <person name="Dasgupta S."/>
            <person name="Kirsebom L.A."/>
        </authorList>
    </citation>
    <scope>NUCLEOTIDE SEQUENCE [LARGE SCALE GENOMIC DNA]</scope>
    <source>
        <strain evidence="2 3">DSM 44078</strain>
    </source>
</reference>
<evidence type="ECO:0000259" key="1">
    <source>
        <dbReference type="PROSITE" id="PS50801"/>
    </source>
</evidence>
<evidence type="ECO:0000313" key="2">
    <source>
        <dbReference type="EMBL" id="MCV7229351.1"/>
    </source>
</evidence>
<dbReference type="PROSITE" id="PS50801">
    <property type="entry name" value="STAS"/>
    <property type="match status" value="1"/>
</dbReference>
<dbReference type="EMBL" id="JACKTY010000041">
    <property type="protein sequence ID" value="MCV7229351.1"/>
    <property type="molecule type" value="Genomic_DNA"/>
</dbReference>
<dbReference type="CDD" id="cd07043">
    <property type="entry name" value="STAS_anti-anti-sigma_factors"/>
    <property type="match status" value="1"/>
</dbReference>
<comment type="caution">
    <text evidence="2">The sequence shown here is derived from an EMBL/GenBank/DDBJ whole genome shotgun (WGS) entry which is preliminary data.</text>
</comment>
<keyword evidence="3" id="KW-1185">Reference proteome</keyword>
<accession>A0ABT3CJE2</accession>
<dbReference type="Gene3D" id="3.30.750.24">
    <property type="entry name" value="STAS domain"/>
    <property type="match status" value="1"/>
</dbReference>
<dbReference type="InterPro" id="IPR036513">
    <property type="entry name" value="STAS_dom_sf"/>
</dbReference>
<sequence>MLTAPALEDAITTALGKSPAALVINLSDVEFLASAGMGVLVAAHDQAAPEVGFAVVADGPVTSRPLKLVGIADIVSLHPTLDAALSELGA</sequence>
<dbReference type="Proteomes" id="UP001526201">
    <property type="component" value="Unassembled WGS sequence"/>
</dbReference>
<feature type="domain" description="STAS" evidence="1">
    <location>
        <begin position="1"/>
        <end position="88"/>
    </location>
</feature>
<dbReference type="Pfam" id="PF01740">
    <property type="entry name" value="STAS"/>
    <property type="match status" value="1"/>
</dbReference>
<protein>
    <submittedName>
        <fullName evidence="2">STAS domain-containing protein</fullName>
    </submittedName>
</protein>
<organism evidence="2 3">
    <name type="scientific">Mycolicibacterium komossense</name>
    <dbReference type="NCBI Taxonomy" id="1779"/>
    <lineage>
        <taxon>Bacteria</taxon>
        <taxon>Bacillati</taxon>
        <taxon>Actinomycetota</taxon>
        <taxon>Actinomycetes</taxon>
        <taxon>Mycobacteriales</taxon>
        <taxon>Mycobacteriaceae</taxon>
        <taxon>Mycolicibacterium</taxon>
    </lineage>
</organism>